<sequence>MSAMCAGGRGSNGADAADTRPDEKAGRFLHVPRRARQLAGPGSSPTSTRTVRFWLPDVLGWLFVAKRRSPRSLPTSRCYRDCCRAEKGIHKHT</sequence>
<protein>
    <submittedName>
        <fullName evidence="2">Uncharacterized protein</fullName>
    </submittedName>
</protein>
<evidence type="ECO:0000313" key="2">
    <source>
        <dbReference type="EMBL" id="CAH2040689.1"/>
    </source>
</evidence>
<dbReference type="Proteomes" id="UP000837857">
    <property type="component" value="Chromosome 12"/>
</dbReference>
<name>A0ABN8HXJ5_9NEOP</name>
<evidence type="ECO:0000313" key="3">
    <source>
        <dbReference type="Proteomes" id="UP000837857"/>
    </source>
</evidence>
<proteinExistence type="predicted"/>
<feature type="non-terminal residue" evidence="2">
    <location>
        <position position="93"/>
    </location>
</feature>
<dbReference type="EMBL" id="OW152824">
    <property type="protein sequence ID" value="CAH2040689.1"/>
    <property type="molecule type" value="Genomic_DNA"/>
</dbReference>
<reference evidence="2" key="1">
    <citation type="submission" date="2022-03" db="EMBL/GenBank/DDBJ databases">
        <authorList>
            <person name="Martin H S."/>
        </authorList>
    </citation>
    <scope>NUCLEOTIDE SEQUENCE</scope>
</reference>
<feature type="compositionally biased region" description="Basic and acidic residues" evidence="1">
    <location>
        <begin position="17"/>
        <end position="26"/>
    </location>
</feature>
<evidence type="ECO:0000256" key="1">
    <source>
        <dbReference type="SAM" id="MobiDB-lite"/>
    </source>
</evidence>
<organism evidence="2 3">
    <name type="scientific">Iphiclides podalirius</name>
    <name type="common">scarce swallowtail</name>
    <dbReference type="NCBI Taxonomy" id="110791"/>
    <lineage>
        <taxon>Eukaryota</taxon>
        <taxon>Metazoa</taxon>
        <taxon>Ecdysozoa</taxon>
        <taxon>Arthropoda</taxon>
        <taxon>Hexapoda</taxon>
        <taxon>Insecta</taxon>
        <taxon>Pterygota</taxon>
        <taxon>Neoptera</taxon>
        <taxon>Endopterygota</taxon>
        <taxon>Lepidoptera</taxon>
        <taxon>Glossata</taxon>
        <taxon>Ditrysia</taxon>
        <taxon>Papilionoidea</taxon>
        <taxon>Papilionidae</taxon>
        <taxon>Papilioninae</taxon>
        <taxon>Iphiclides</taxon>
    </lineage>
</organism>
<accession>A0ABN8HXJ5</accession>
<feature type="region of interest" description="Disordered" evidence="1">
    <location>
        <begin position="1"/>
        <end position="48"/>
    </location>
</feature>
<gene>
    <name evidence="2" type="ORF">IPOD504_LOCUS2741</name>
</gene>
<keyword evidence="3" id="KW-1185">Reference proteome</keyword>